<name>C7NS49_HALUD</name>
<keyword evidence="4" id="KW-1185">Reference proteome</keyword>
<protein>
    <recommendedName>
        <fullName evidence="2">DUF7344 domain-containing protein</fullName>
    </recommendedName>
</protein>
<sequence length="184" mass="21203">MSASDQEGLTPDDVFDILSNHRRRMVLYFLRQNGDSVTVNDLAEQIAARENEVPIEELTSQRRKRVYVSLYQTHLPKMADMNVIEYDSDEGMVQQTDRTWSVDQFLTTNDQAPYPWLFHYAVLAILSAGLMVSSLTNVPVLGDIPIILVSFSTLFVFVVSGSIQYWVYRQRQAEIPFELIEYNQ</sequence>
<keyword evidence="1" id="KW-0472">Membrane</keyword>
<proteinExistence type="predicted"/>
<dbReference type="eggNOG" id="arCOG03828">
    <property type="taxonomic scope" value="Archaea"/>
</dbReference>
<dbReference type="HOGENOM" id="CLU_093378_0_0_2"/>
<dbReference type="EMBL" id="CP001687">
    <property type="protein sequence ID" value="ACV10656.1"/>
    <property type="molecule type" value="Genomic_DNA"/>
</dbReference>
<evidence type="ECO:0000259" key="2">
    <source>
        <dbReference type="Pfam" id="PF24035"/>
    </source>
</evidence>
<dbReference type="Pfam" id="PF24035">
    <property type="entry name" value="DUF7344"/>
    <property type="match status" value="1"/>
</dbReference>
<evidence type="ECO:0000313" key="4">
    <source>
        <dbReference type="Proteomes" id="UP000002071"/>
    </source>
</evidence>
<dbReference type="KEGG" id="hut:Huta_0469"/>
<feature type="domain" description="DUF7344" evidence="2">
    <location>
        <begin position="15"/>
        <end position="94"/>
    </location>
</feature>
<dbReference type="RefSeq" id="WP_015788237.1">
    <property type="nucleotide sequence ID" value="NC_013158.1"/>
</dbReference>
<dbReference type="Proteomes" id="UP000002071">
    <property type="component" value="Chromosome"/>
</dbReference>
<reference evidence="3 4" key="1">
    <citation type="journal article" date="2009" name="Stand. Genomic Sci.">
        <title>Complete genome sequence of Halorhabdus utahensis type strain (AX-2).</title>
        <authorList>
            <person name="Anderson I."/>
            <person name="Tindall B.J."/>
            <person name="Pomrenke H."/>
            <person name="Goker M."/>
            <person name="Lapidus A."/>
            <person name="Nolan M."/>
            <person name="Copeland A."/>
            <person name="Glavina Del Rio T."/>
            <person name="Chen F."/>
            <person name="Tice H."/>
            <person name="Cheng J.F."/>
            <person name="Lucas S."/>
            <person name="Chertkov O."/>
            <person name="Bruce D."/>
            <person name="Brettin T."/>
            <person name="Detter J.C."/>
            <person name="Han C."/>
            <person name="Goodwin L."/>
            <person name="Land M."/>
            <person name="Hauser L."/>
            <person name="Chang Y.J."/>
            <person name="Jeffries C.D."/>
            <person name="Pitluck S."/>
            <person name="Pati A."/>
            <person name="Mavromatis K."/>
            <person name="Ivanova N."/>
            <person name="Ovchinnikova G."/>
            <person name="Chen A."/>
            <person name="Palaniappan K."/>
            <person name="Chain P."/>
            <person name="Rohde M."/>
            <person name="Bristow J."/>
            <person name="Eisen J.A."/>
            <person name="Markowitz V."/>
            <person name="Hugenholtz P."/>
            <person name="Kyrpides N.C."/>
            <person name="Klenk H.P."/>
        </authorList>
    </citation>
    <scope>NUCLEOTIDE SEQUENCE [LARGE SCALE GENOMIC DNA]</scope>
    <source>
        <strain evidence="4">DSM 12940 / JCM 11049 / AX-2</strain>
    </source>
</reference>
<gene>
    <name evidence="3" type="ordered locus">Huta_0469</name>
</gene>
<feature type="transmembrane region" description="Helical" evidence="1">
    <location>
        <begin position="144"/>
        <end position="168"/>
    </location>
</feature>
<dbReference type="InterPro" id="IPR055768">
    <property type="entry name" value="DUF7344"/>
</dbReference>
<dbReference type="OrthoDB" id="331021at2157"/>
<dbReference type="GeneID" id="8382736"/>
<evidence type="ECO:0000313" key="3">
    <source>
        <dbReference type="EMBL" id="ACV10656.1"/>
    </source>
</evidence>
<keyword evidence="1" id="KW-1133">Transmembrane helix</keyword>
<keyword evidence="1" id="KW-0812">Transmembrane</keyword>
<evidence type="ECO:0000256" key="1">
    <source>
        <dbReference type="SAM" id="Phobius"/>
    </source>
</evidence>
<dbReference type="AlphaFoldDB" id="C7NS49"/>
<organism evidence="3 4">
    <name type="scientific">Halorhabdus utahensis (strain DSM 12940 / JCM 11049 / AX-2)</name>
    <dbReference type="NCBI Taxonomy" id="519442"/>
    <lineage>
        <taxon>Archaea</taxon>
        <taxon>Methanobacteriati</taxon>
        <taxon>Methanobacteriota</taxon>
        <taxon>Stenosarchaea group</taxon>
        <taxon>Halobacteria</taxon>
        <taxon>Halobacteriales</taxon>
        <taxon>Haloarculaceae</taxon>
        <taxon>Halorhabdus</taxon>
    </lineage>
</organism>
<feature type="transmembrane region" description="Helical" evidence="1">
    <location>
        <begin position="117"/>
        <end position="138"/>
    </location>
</feature>
<accession>C7NS49</accession>